<gene>
    <name evidence="1" type="ORF">LCGC14_2894710</name>
</gene>
<protein>
    <submittedName>
        <fullName evidence="1">Uncharacterized protein</fullName>
    </submittedName>
</protein>
<sequence>MVQGPKIITFEVRGKPRIMAHLNKIQANISRGLRQTGESLAKTGRQKAKERITEYESDFSWNNKGELGRSLQVRRLESGPERSVFQLQTTKDYAFGVDQGLQPRSGVPVGETAKLLSWARAVAEADNLLMEELFPRGKMRIAADRSTAHRKHAWGPTGMRFMENAFNFMRKSAKGKVERIAKEILK</sequence>
<proteinExistence type="predicted"/>
<dbReference type="AlphaFoldDB" id="A0A0F8YI18"/>
<comment type="caution">
    <text evidence="1">The sequence shown here is derived from an EMBL/GenBank/DDBJ whole genome shotgun (WGS) entry which is preliminary data.</text>
</comment>
<reference evidence="1" key="1">
    <citation type="journal article" date="2015" name="Nature">
        <title>Complex archaea that bridge the gap between prokaryotes and eukaryotes.</title>
        <authorList>
            <person name="Spang A."/>
            <person name="Saw J.H."/>
            <person name="Jorgensen S.L."/>
            <person name="Zaremba-Niedzwiedzka K."/>
            <person name="Martijn J."/>
            <person name="Lind A.E."/>
            <person name="van Eijk R."/>
            <person name="Schleper C."/>
            <person name="Guy L."/>
            <person name="Ettema T.J."/>
        </authorList>
    </citation>
    <scope>NUCLEOTIDE SEQUENCE</scope>
</reference>
<name>A0A0F8YI18_9ZZZZ</name>
<organism evidence="1">
    <name type="scientific">marine sediment metagenome</name>
    <dbReference type="NCBI Taxonomy" id="412755"/>
    <lineage>
        <taxon>unclassified sequences</taxon>
        <taxon>metagenomes</taxon>
        <taxon>ecological metagenomes</taxon>
    </lineage>
</organism>
<dbReference type="EMBL" id="LAZR01056822">
    <property type="protein sequence ID" value="KKK73350.1"/>
    <property type="molecule type" value="Genomic_DNA"/>
</dbReference>
<accession>A0A0F8YI18</accession>
<evidence type="ECO:0000313" key="1">
    <source>
        <dbReference type="EMBL" id="KKK73350.1"/>
    </source>
</evidence>